<keyword evidence="4" id="KW-0540">Nuclease</keyword>
<keyword evidence="2" id="KW-0539">Nucleus</keyword>
<gene>
    <name evidence="4" type="ORF">Ccrd_007443</name>
</gene>
<dbReference type="EMBL" id="LEKV01005099">
    <property type="protein sequence ID" value="KVH90540.1"/>
    <property type="molecule type" value="Genomic_DNA"/>
</dbReference>
<dbReference type="GO" id="GO:0000175">
    <property type="term" value="F:3'-5'-RNA exonuclease activity"/>
    <property type="evidence" value="ECO:0007669"/>
    <property type="project" value="InterPro"/>
</dbReference>
<dbReference type="InterPro" id="IPR036397">
    <property type="entry name" value="RNaseH_sf"/>
</dbReference>
<evidence type="ECO:0000313" key="5">
    <source>
        <dbReference type="Proteomes" id="UP000243975"/>
    </source>
</evidence>
<dbReference type="Pfam" id="PF00570">
    <property type="entry name" value="HRDC"/>
    <property type="match status" value="1"/>
</dbReference>
<evidence type="ECO:0000313" key="4">
    <source>
        <dbReference type="EMBL" id="KVH90540.1"/>
    </source>
</evidence>
<dbReference type="InterPro" id="IPR002562">
    <property type="entry name" value="3'-5'_exonuclease_dom"/>
</dbReference>
<dbReference type="InterPro" id="IPR044876">
    <property type="entry name" value="HRDC_dom_sf"/>
</dbReference>
<dbReference type="GO" id="GO:0071035">
    <property type="term" value="P:nuclear polyadenylation-dependent rRNA catabolic process"/>
    <property type="evidence" value="ECO:0007669"/>
    <property type="project" value="TreeGrafter"/>
</dbReference>
<dbReference type="Gene3D" id="3.30.420.10">
    <property type="entry name" value="Ribonuclease H-like superfamily/Ribonuclease H"/>
    <property type="match status" value="2"/>
</dbReference>
<keyword evidence="4" id="KW-0269">Exonuclease</keyword>
<dbReference type="InterPro" id="IPR002121">
    <property type="entry name" value="HRDC_dom"/>
</dbReference>
<evidence type="ECO:0000259" key="3">
    <source>
        <dbReference type="SMART" id="SM00474"/>
    </source>
</evidence>
<dbReference type="GO" id="GO:0005730">
    <property type="term" value="C:nucleolus"/>
    <property type="evidence" value="ECO:0007669"/>
    <property type="project" value="TreeGrafter"/>
</dbReference>
<dbReference type="InterPro" id="IPR010997">
    <property type="entry name" value="HRDC-like_sf"/>
</dbReference>
<dbReference type="InterPro" id="IPR012337">
    <property type="entry name" value="RNaseH-like_sf"/>
</dbReference>
<dbReference type="GO" id="GO:0071037">
    <property type="term" value="P:nuclear polyadenylation-dependent snRNA catabolic process"/>
    <property type="evidence" value="ECO:0007669"/>
    <property type="project" value="TreeGrafter"/>
</dbReference>
<keyword evidence="4" id="KW-0378">Hydrolase</keyword>
<dbReference type="GO" id="GO:0000166">
    <property type="term" value="F:nucleotide binding"/>
    <property type="evidence" value="ECO:0007669"/>
    <property type="project" value="InterPro"/>
</dbReference>
<dbReference type="GO" id="GO:0071038">
    <property type="term" value="P:TRAMP-dependent tRNA surveillance pathway"/>
    <property type="evidence" value="ECO:0007669"/>
    <property type="project" value="TreeGrafter"/>
</dbReference>
<comment type="subcellular location">
    <subcellularLocation>
        <location evidence="1">Nucleus</location>
    </subcellularLocation>
</comment>
<reference evidence="4 5" key="1">
    <citation type="journal article" date="2016" name="Sci. Rep.">
        <title>The genome sequence of the outbreeding globe artichoke constructed de novo incorporating a phase-aware low-pass sequencing strategy of F1 progeny.</title>
        <authorList>
            <person name="Scaglione D."/>
            <person name="Reyes-Chin-Wo S."/>
            <person name="Acquadro A."/>
            <person name="Froenicke L."/>
            <person name="Portis E."/>
            <person name="Beitel C."/>
            <person name="Tirone M."/>
            <person name="Mauro R."/>
            <person name="Lo Monaco A."/>
            <person name="Mauromicale G."/>
            <person name="Faccioli P."/>
            <person name="Cattivelli L."/>
            <person name="Rieseberg L."/>
            <person name="Michelmore R."/>
            <person name="Lanteri S."/>
        </authorList>
    </citation>
    <scope>NUCLEOTIDE SEQUENCE [LARGE SCALE GENOMIC DNA]</scope>
    <source>
        <strain evidence="4">2C</strain>
    </source>
</reference>
<dbReference type="GO" id="GO:0071036">
    <property type="term" value="P:nuclear polyadenylation-dependent snoRNA catabolic process"/>
    <property type="evidence" value="ECO:0007669"/>
    <property type="project" value="TreeGrafter"/>
</dbReference>
<dbReference type="AlphaFoldDB" id="A0A103XGW9"/>
<evidence type="ECO:0000256" key="1">
    <source>
        <dbReference type="ARBA" id="ARBA00004123"/>
    </source>
</evidence>
<dbReference type="GO" id="GO:0071040">
    <property type="term" value="P:nuclear polyadenylation-dependent antisense transcript catabolic process"/>
    <property type="evidence" value="ECO:0007669"/>
    <property type="project" value="TreeGrafter"/>
</dbReference>
<protein>
    <submittedName>
        <fullName evidence="4">3'-5' exonuclease domain-containing protein</fullName>
    </submittedName>
</protein>
<dbReference type="PANTHER" id="PTHR12124">
    <property type="entry name" value="POLYMYOSITIS/SCLERODERMA AUTOANTIGEN-RELATED"/>
    <property type="match status" value="1"/>
</dbReference>
<dbReference type="Pfam" id="PF01612">
    <property type="entry name" value="DNA_pol_A_exo1"/>
    <property type="match status" value="1"/>
</dbReference>
<feature type="domain" description="3'-5' exonuclease" evidence="3">
    <location>
        <begin position="35"/>
        <end position="208"/>
    </location>
</feature>
<dbReference type="Gene3D" id="1.10.150.80">
    <property type="entry name" value="HRDC domain"/>
    <property type="match status" value="1"/>
</dbReference>
<dbReference type="GO" id="GO:0003727">
    <property type="term" value="F:single-stranded RNA binding"/>
    <property type="evidence" value="ECO:0007669"/>
    <property type="project" value="TreeGrafter"/>
</dbReference>
<dbReference type="SUPFAM" id="SSF47819">
    <property type="entry name" value="HRDC-like"/>
    <property type="match status" value="1"/>
</dbReference>
<dbReference type="PANTHER" id="PTHR12124:SF47">
    <property type="entry name" value="EXOSOME COMPONENT 10"/>
    <property type="match status" value="1"/>
</dbReference>
<dbReference type="OMA" id="HEYNIFV"/>
<proteinExistence type="predicted"/>
<dbReference type="Gramene" id="KVH90540">
    <property type="protein sequence ID" value="KVH90540"/>
    <property type="gene ID" value="Ccrd_007443"/>
</dbReference>
<accession>A0A103XGW9</accession>
<dbReference type="STRING" id="59895.A0A103XGW9"/>
<name>A0A103XGW9_CYNCS</name>
<dbReference type="GO" id="GO:0071044">
    <property type="term" value="P:histone mRNA catabolic process"/>
    <property type="evidence" value="ECO:0007669"/>
    <property type="project" value="TreeGrafter"/>
</dbReference>
<dbReference type="Proteomes" id="UP000243975">
    <property type="component" value="Unassembled WGS sequence"/>
</dbReference>
<comment type="caution">
    <text evidence="4">The sequence shown here is derived from an EMBL/GenBank/DDBJ whole genome shotgun (WGS) entry which is preliminary data.</text>
</comment>
<organism evidence="4 5">
    <name type="scientific">Cynara cardunculus var. scolymus</name>
    <name type="common">Globe artichoke</name>
    <name type="synonym">Cynara scolymus</name>
    <dbReference type="NCBI Taxonomy" id="59895"/>
    <lineage>
        <taxon>Eukaryota</taxon>
        <taxon>Viridiplantae</taxon>
        <taxon>Streptophyta</taxon>
        <taxon>Embryophyta</taxon>
        <taxon>Tracheophyta</taxon>
        <taxon>Spermatophyta</taxon>
        <taxon>Magnoliopsida</taxon>
        <taxon>eudicotyledons</taxon>
        <taxon>Gunneridae</taxon>
        <taxon>Pentapetalae</taxon>
        <taxon>asterids</taxon>
        <taxon>campanulids</taxon>
        <taxon>Asterales</taxon>
        <taxon>Asteraceae</taxon>
        <taxon>Carduoideae</taxon>
        <taxon>Cardueae</taxon>
        <taxon>Carduinae</taxon>
        <taxon>Cynara</taxon>
    </lineage>
</organism>
<dbReference type="GO" id="GO:0000176">
    <property type="term" value="C:nuclear exosome (RNase complex)"/>
    <property type="evidence" value="ECO:0007669"/>
    <property type="project" value="TreeGrafter"/>
</dbReference>
<dbReference type="GO" id="GO:0000467">
    <property type="term" value="P:exonucleolytic trimming to generate mature 3'-end of 5.8S rRNA from tricistronic rRNA transcript (SSU-rRNA, 5.8S rRNA, LSU-rRNA)"/>
    <property type="evidence" value="ECO:0007669"/>
    <property type="project" value="InterPro"/>
</dbReference>
<sequence length="388" mass="44995">MGSERAKVSFHLASIPRPQDVYRIMVNNVNKPFEHVWLPISEDGSRFIHPLNFVDQNTRDIKPVMPPPVESTPFKLVEEVKDLKELAAKLQDASEFAVLYSAFNLLVMHGADKDILWLQRDFGIYVCNMFDTGQASRVLNLERNSLEFLLLHFCGVSANKEYQTADWRLRPLTDEMLRYNTLYHINPYAREDTHYLLHIYDVMRIALGFSYRDLEHPDALIDLYQKDVLTEYSYLNIYGLHAADFNGQQLAIVAGLCEWRDIVARAEDESTGYVLPNKSLIEIGSSNIILFPVFFRSRIRTLCYCLYRITMCFPALFSLIYIAKHMPLTTGDLRRLLRFKHPHVERNLGAVVSVIQHSMRNAAAFENMANKIKQERLQMVSIELAFFF</sequence>
<dbReference type="InterPro" id="IPR045092">
    <property type="entry name" value="Rrp6-like"/>
</dbReference>
<dbReference type="GO" id="GO:0071039">
    <property type="term" value="P:nuclear polyadenylation-dependent CUT catabolic process"/>
    <property type="evidence" value="ECO:0007669"/>
    <property type="project" value="TreeGrafter"/>
</dbReference>
<dbReference type="GO" id="GO:0071051">
    <property type="term" value="P:poly(A)-dependent snoRNA 3'-end processing"/>
    <property type="evidence" value="ECO:0007669"/>
    <property type="project" value="TreeGrafter"/>
</dbReference>
<dbReference type="SMART" id="SM00474">
    <property type="entry name" value="35EXOc"/>
    <property type="match status" value="1"/>
</dbReference>
<keyword evidence="5" id="KW-1185">Reference proteome</keyword>
<evidence type="ECO:0000256" key="2">
    <source>
        <dbReference type="ARBA" id="ARBA00023242"/>
    </source>
</evidence>
<dbReference type="SUPFAM" id="SSF53098">
    <property type="entry name" value="Ribonuclease H-like"/>
    <property type="match status" value="1"/>
</dbReference>